<dbReference type="AlphaFoldDB" id="A0A7Y7PT27"/>
<organism evidence="2 3">
    <name type="scientific">Hymenobacter lapidiphilus</name>
    <dbReference type="NCBI Taxonomy" id="2608003"/>
    <lineage>
        <taxon>Bacteria</taxon>
        <taxon>Pseudomonadati</taxon>
        <taxon>Bacteroidota</taxon>
        <taxon>Cytophagia</taxon>
        <taxon>Cytophagales</taxon>
        <taxon>Hymenobacteraceae</taxon>
        <taxon>Hymenobacter</taxon>
    </lineage>
</organism>
<name>A0A7Y7PT27_9BACT</name>
<sequence>MNGWKSHHTAPKAPPRNVRPATVTPEPEGAAVAVVAPNRRTPARIACDQRPPAPPAPGFAAVPWPPGTWNDPDPPATVRVVCHGPPALARALEDTFTAWV</sequence>
<feature type="non-terminal residue" evidence="2">
    <location>
        <position position="100"/>
    </location>
</feature>
<feature type="compositionally biased region" description="Basic residues" evidence="1">
    <location>
        <begin position="1"/>
        <end position="10"/>
    </location>
</feature>
<feature type="region of interest" description="Disordered" evidence="1">
    <location>
        <begin position="47"/>
        <end position="71"/>
    </location>
</feature>
<proteinExistence type="predicted"/>
<keyword evidence="3" id="KW-1185">Reference proteome</keyword>
<evidence type="ECO:0000313" key="2">
    <source>
        <dbReference type="EMBL" id="NVO33549.1"/>
    </source>
</evidence>
<feature type="region of interest" description="Disordered" evidence="1">
    <location>
        <begin position="1"/>
        <end position="27"/>
    </location>
</feature>
<protein>
    <submittedName>
        <fullName evidence="2">Uncharacterized protein</fullName>
    </submittedName>
</protein>
<evidence type="ECO:0000313" key="3">
    <source>
        <dbReference type="Proteomes" id="UP000565521"/>
    </source>
</evidence>
<gene>
    <name evidence="2" type="ORF">HW554_20315</name>
</gene>
<dbReference type="EMBL" id="JABKAU010000109">
    <property type="protein sequence ID" value="NVO33549.1"/>
    <property type="molecule type" value="Genomic_DNA"/>
</dbReference>
<dbReference type="Proteomes" id="UP000565521">
    <property type="component" value="Unassembled WGS sequence"/>
</dbReference>
<reference evidence="2 3" key="1">
    <citation type="submission" date="2020-05" db="EMBL/GenBank/DDBJ databases">
        <title>Hymenobacter terrestris sp. nov. and Hymenobacter lapidiphilus sp. nov., isolated from regoliths in Antarctica.</title>
        <authorList>
            <person name="Sedlacek I."/>
            <person name="Pantucek R."/>
            <person name="Zeman M."/>
            <person name="Holochova P."/>
            <person name="Kralova S."/>
            <person name="Stankova E."/>
            <person name="Sedo O."/>
            <person name="Micenkova L."/>
            <person name="Svec P."/>
            <person name="Gupta V."/>
            <person name="Sood U."/>
            <person name="Korpole U.S."/>
            <person name="Lal R."/>
        </authorList>
    </citation>
    <scope>NUCLEOTIDE SEQUENCE [LARGE SCALE GENOMIC DNA]</scope>
    <source>
        <strain evidence="2 3">P5342</strain>
    </source>
</reference>
<dbReference type="RefSeq" id="WP_218134822.1">
    <property type="nucleotide sequence ID" value="NZ_JABKAU010000109.1"/>
</dbReference>
<comment type="caution">
    <text evidence="2">The sequence shown here is derived from an EMBL/GenBank/DDBJ whole genome shotgun (WGS) entry which is preliminary data.</text>
</comment>
<evidence type="ECO:0000256" key="1">
    <source>
        <dbReference type="SAM" id="MobiDB-lite"/>
    </source>
</evidence>
<accession>A0A7Y7PT27</accession>